<sequence length="76" mass="8759">MQTKNAVVNQTKFDDAEFQTSSSTRRITHQCVMVAIRPDVVAVRHTRDPEKTTLEYTRGEWEAFIDGVKKGEFDLK</sequence>
<evidence type="ECO:0000313" key="3">
    <source>
        <dbReference type="Proteomes" id="UP000229342"/>
    </source>
</evidence>
<dbReference type="Proteomes" id="UP000229342">
    <property type="component" value="Unassembled WGS sequence"/>
</dbReference>
<gene>
    <name evidence="2" type="ORF">COV91_01520</name>
</gene>
<dbReference type="EMBL" id="PCVG01000018">
    <property type="protein sequence ID" value="PIQ68930.1"/>
    <property type="molecule type" value="Genomic_DNA"/>
</dbReference>
<dbReference type="Pfam" id="PF04149">
    <property type="entry name" value="DUF397"/>
    <property type="match status" value="1"/>
</dbReference>
<evidence type="ECO:0000313" key="2">
    <source>
        <dbReference type="EMBL" id="PIQ68930.1"/>
    </source>
</evidence>
<dbReference type="InterPro" id="IPR007278">
    <property type="entry name" value="DUF397"/>
</dbReference>
<feature type="domain" description="DUF397" evidence="1">
    <location>
        <begin position="18"/>
        <end position="69"/>
    </location>
</feature>
<organism evidence="2 3">
    <name type="scientific">Candidatus Taylorbacteria bacterium CG11_big_fil_rev_8_21_14_0_20_46_11</name>
    <dbReference type="NCBI Taxonomy" id="1975025"/>
    <lineage>
        <taxon>Bacteria</taxon>
        <taxon>Candidatus Tayloriibacteriota</taxon>
    </lineage>
</organism>
<comment type="caution">
    <text evidence="2">The sequence shown here is derived from an EMBL/GenBank/DDBJ whole genome shotgun (WGS) entry which is preliminary data.</text>
</comment>
<accession>A0A2H0KCE0</accession>
<evidence type="ECO:0000259" key="1">
    <source>
        <dbReference type="Pfam" id="PF04149"/>
    </source>
</evidence>
<reference evidence="2 3" key="1">
    <citation type="submission" date="2017-09" db="EMBL/GenBank/DDBJ databases">
        <title>Depth-based differentiation of microbial function through sediment-hosted aquifers and enrichment of novel symbionts in the deep terrestrial subsurface.</title>
        <authorList>
            <person name="Probst A.J."/>
            <person name="Ladd B."/>
            <person name="Jarett J.K."/>
            <person name="Geller-Mcgrath D.E."/>
            <person name="Sieber C.M."/>
            <person name="Emerson J.B."/>
            <person name="Anantharaman K."/>
            <person name="Thomas B.C."/>
            <person name="Malmstrom R."/>
            <person name="Stieglmeier M."/>
            <person name="Klingl A."/>
            <person name="Woyke T."/>
            <person name="Ryan C.M."/>
            <person name="Banfield J.F."/>
        </authorList>
    </citation>
    <scope>NUCLEOTIDE SEQUENCE [LARGE SCALE GENOMIC DNA]</scope>
    <source>
        <strain evidence="2">CG11_big_fil_rev_8_21_14_0_20_46_11</strain>
    </source>
</reference>
<name>A0A2H0KCE0_9BACT</name>
<proteinExistence type="predicted"/>
<protein>
    <submittedName>
        <fullName evidence="2">DUF397 domain-containing protein</fullName>
    </submittedName>
</protein>
<dbReference type="AlphaFoldDB" id="A0A2H0KCE0"/>